<protein>
    <recommendedName>
        <fullName evidence="8">ER membrane protein complex subunit 7 beta-sandwich domain-containing protein</fullName>
    </recommendedName>
</protein>
<keyword evidence="4 6" id="KW-1133">Transmembrane helix</keyword>
<keyword evidence="5 6" id="KW-0472">Membrane</keyword>
<evidence type="ECO:0000313" key="9">
    <source>
        <dbReference type="EMBL" id="KAL1587782.1"/>
    </source>
</evidence>
<gene>
    <name evidence="9" type="ORF">WHR41_03438</name>
</gene>
<dbReference type="Pfam" id="PF09430">
    <property type="entry name" value="EMC7_beta-sandw"/>
    <property type="match status" value="1"/>
</dbReference>
<comment type="subcellular location">
    <subcellularLocation>
        <location evidence="1">Membrane</location>
        <topology evidence="1">Single-pass membrane protein</topology>
    </subcellularLocation>
</comment>
<reference evidence="9 10" key="1">
    <citation type="journal article" date="2020" name="Microbiol. Resour. Announc.">
        <title>Draft Genome Sequence of a Cladosporium Species Isolated from the Mesophotic Ascidian Didemnum maculosum.</title>
        <authorList>
            <person name="Gioti A."/>
            <person name="Siaperas R."/>
            <person name="Nikolaivits E."/>
            <person name="Le Goff G."/>
            <person name="Ouazzani J."/>
            <person name="Kotoulas G."/>
            <person name="Topakas E."/>
        </authorList>
    </citation>
    <scope>NUCLEOTIDE SEQUENCE [LARGE SCALE GENOMIC DNA]</scope>
    <source>
        <strain evidence="9 10">TM138-S3</strain>
    </source>
</reference>
<keyword evidence="10" id="KW-1185">Reference proteome</keyword>
<dbReference type="GeneID" id="96004882"/>
<name>A0AB34KVI3_9PEZI</name>
<dbReference type="PANTHER" id="PTHR13605">
    <property type="entry name" value="ER MEMBRANE PROTEIN COMPLEX SUBUNIT 7"/>
    <property type="match status" value="1"/>
</dbReference>
<accession>A0AB34KVI3</accession>
<feature type="chain" id="PRO_5044240688" description="ER membrane protein complex subunit 7 beta-sandwich domain-containing protein" evidence="7">
    <location>
        <begin position="19"/>
        <end position="227"/>
    </location>
</feature>
<evidence type="ECO:0000259" key="8">
    <source>
        <dbReference type="Pfam" id="PF09430"/>
    </source>
</evidence>
<dbReference type="AlphaFoldDB" id="A0AB34KVI3"/>
<dbReference type="GO" id="GO:0072546">
    <property type="term" value="C:EMC complex"/>
    <property type="evidence" value="ECO:0007669"/>
    <property type="project" value="TreeGrafter"/>
</dbReference>
<evidence type="ECO:0000256" key="1">
    <source>
        <dbReference type="ARBA" id="ARBA00004167"/>
    </source>
</evidence>
<evidence type="ECO:0000256" key="3">
    <source>
        <dbReference type="ARBA" id="ARBA00022729"/>
    </source>
</evidence>
<feature type="transmembrane region" description="Helical" evidence="6">
    <location>
        <begin position="155"/>
        <end position="173"/>
    </location>
</feature>
<evidence type="ECO:0000256" key="7">
    <source>
        <dbReference type="SAM" id="SignalP"/>
    </source>
</evidence>
<evidence type="ECO:0000256" key="6">
    <source>
        <dbReference type="SAM" id="Phobius"/>
    </source>
</evidence>
<dbReference type="RefSeq" id="XP_069230887.1">
    <property type="nucleotide sequence ID" value="XM_069372044.1"/>
</dbReference>
<dbReference type="InterPro" id="IPR019008">
    <property type="entry name" value="Beta_sandwich_EMC7"/>
</dbReference>
<organism evidence="9 10">
    <name type="scientific">Cladosporium halotolerans</name>
    <dbReference type="NCBI Taxonomy" id="1052096"/>
    <lineage>
        <taxon>Eukaryota</taxon>
        <taxon>Fungi</taxon>
        <taxon>Dikarya</taxon>
        <taxon>Ascomycota</taxon>
        <taxon>Pezizomycotina</taxon>
        <taxon>Dothideomycetes</taxon>
        <taxon>Dothideomycetidae</taxon>
        <taxon>Cladosporiales</taxon>
        <taxon>Cladosporiaceae</taxon>
        <taxon>Cladosporium</taxon>
    </lineage>
</organism>
<keyword evidence="2 6" id="KW-0812">Transmembrane</keyword>
<comment type="caution">
    <text evidence="9">The sequence shown here is derived from an EMBL/GenBank/DDBJ whole genome shotgun (WGS) entry which is preliminary data.</text>
</comment>
<dbReference type="EMBL" id="JAAQHG020000009">
    <property type="protein sequence ID" value="KAL1587782.1"/>
    <property type="molecule type" value="Genomic_DNA"/>
</dbReference>
<dbReference type="Proteomes" id="UP000803884">
    <property type="component" value="Unassembled WGS sequence"/>
</dbReference>
<feature type="signal peptide" evidence="7">
    <location>
        <begin position="1"/>
        <end position="18"/>
    </location>
</feature>
<sequence>MHLASLLSFLGAAALASAAKLTITIPPTPPVLPNPASLPPSTHAILIGAPGTKYSAPLRRDNTLVFDSLPEASYLLQIHARDHFFPPYRVDVSADATAQTVNVWQTFRGNEWSNKGPHLGSGAGQVTVEARPAARKDFYQPRGGFSVMSIFKNPMILMGLVSVVMIFGMPKLMENMDDETKKDFEEMQQNTFGGKEGPASQMQNFDLAGFLSGKPSAAGNAGSAKKK</sequence>
<feature type="domain" description="ER membrane protein complex subunit 7 beta-sandwich" evidence="8">
    <location>
        <begin position="34"/>
        <end position="158"/>
    </location>
</feature>
<evidence type="ECO:0000256" key="4">
    <source>
        <dbReference type="ARBA" id="ARBA00022989"/>
    </source>
</evidence>
<evidence type="ECO:0000313" key="10">
    <source>
        <dbReference type="Proteomes" id="UP000803884"/>
    </source>
</evidence>
<evidence type="ECO:0000256" key="2">
    <source>
        <dbReference type="ARBA" id="ARBA00022692"/>
    </source>
</evidence>
<dbReference type="PANTHER" id="PTHR13605:SF4">
    <property type="entry name" value="ER MEMBRANE PROTEIN COMPLEX SUBUNIT 7"/>
    <property type="match status" value="1"/>
</dbReference>
<evidence type="ECO:0000256" key="5">
    <source>
        <dbReference type="ARBA" id="ARBA00023136"/>
    </source>
</evidence>
<dbReference type="InterPro" id="IPR039163">
    <property type="entry name" value="EMC7"/>
</dbReference>
<keyword evidence="3 7" id="KW-0732">Signal</keyword>
<proteinExistence type="predicted"/>